<dbReference type="Gene3D" id="3.30.460.40">
    <property type="match status" value="1"/>
</dbReference>
<dbReference type="KEGG" id="nhy:JQS43_01720"/>
<evidence type="ECO:0000313" key="2">
    <source>
        <dbReference type="Proteomes" id="UP000662857"/>
    </source>
</evidence>
<gene>
    <name evidence="1" type="ORF">JQS43_01720</name>
</gene>
<dbReference type="AlphaFoldDB" id="A0A895YGA0"/>
<dbReference type="Pfam" id="PF10706">
    <property type="entry name" value="Aminoglyc_resit"/>
    <property type="match status" value="1"/>
</dbReference>
<evidence type="ECO:0008006" key="3">
    <source>
        <dbReference type="Google" id="ProtNLM"/>
    </source>
</evidence>
<sequence length="200" mass="22760">MAPAAYGPWQPLDLPSAVHCFAAARFRWWISGGHALDLHLGRSWRQHEDTDVGVVRTDLPQLYDFLTGWDVHIAAAGVLTPWRGEPLQLDQHQNNLWCRRAPDGPWILDITIGEGSDQHWIYRRDQSVQVPWETAVLTTTDGVPYLAPELQLLYKSKGLRAKDEADAAEVIPYLDGRQRDLLEGELAADHPWQRRLSRLS</sequence>
<proteinExistence type="predicted"/>
<dbReference type="InterPro" id="IPR019646">
    <property type="entry name" value="Aminoglyc_AdlTrfase"/>
</dbReference>
<name>A0A895YGA0_9ACTN</name>
<protein>
    <recommendedName>
        <fullName evidence="3">Amino acid transporter</fullName>
    </recommendedName>
</protein>
<dbReference type="EMBL" id="CP070499">
    <property type="protein sequence ID" value="QSB15122.1"/>
    <property type="molecule type" value="Genomic_DNA"/>
</dbReference>
<reference evidence="1" key="1">
    <citation type="submission" date="2021-02" db="EMBL/GenBank/DDBJ databases">
        <title>Natrosporangium hydrolyticum gen. nov., sp. nov, a haloalkaliphilic actinobacterium from a soda solonchak soil.</title>
        <authorList>
            <person name="Sorokin D.Y."/>
            <person name="Khijniak T.V."/>
            <person name="Zakharycheva A.P."/>
            <person name="Boueva O.V."/>
            <person name="Ariskina E.V."/>
            <person name="Hahnke R.L."/>
            <person name="Bunk B."/>
            <person name="Sproer C."/>
            <person name="Schumann P."/>
            <person name="Evtushenko L.I."/>
            <person name="Kublanov I.V."/>
        </authorList>
    </citation>
    <scope>NUCLEOTIDE SEQUENCE</scope>
    <source>
        <strain evidence="1">DSM 106523</strain>
    </source>
</reference>
<organism evidence="1 2">
    <name type="scientific">Natronosporangium hydrolyticum</name>
    <dbReference type="NCBI Taxonomy" id="2811111"/>
    <lineage>
        <taxon>Bacteria</taxon>
        <taxon>Bacillati</taxon>
        <taxon>Actinomycetota</taxon>
        <taxon>Actinomycetes</taxon>
        <taxon>Micromonosporales</taxon>
        <taxon>Micromonosporaceae</taxon>
        <taxon>Natronosporangium</taxon>
    </lineage>
</organism>
<evidence type="ECO:0000313" key="1">
    <source>
        <dbReference type="EMBL" id="QSB15122.1"/>
    </source>
</evidence>
<keyword evidence="2" id="KW-1185">Reference proteome</keyword>
<accession>A0A895YGA0</accession>
<dbReference type="RefSeq" id="WP_239677292.1">
    <property type="nucleotide sequence ID" value="NZ_CP070499.1"/>
</dbReference>
<dbReference type="Proteomes" id="UP000662857">
    <property type="component" value="Chromosome"/>
</dbReference>